<dbReference type="CDD" id="cd06862">
    <property type="entry name" value="PX_SNX9_18_like"/>
    <property type="match status" value="1"/>
</dbReference>
<dbReference type="InterPro" id="IPR019497">
    <property type="entry name" value="Sorting_nexin_WASP-bd-dom"/>
</dbReference>
<dbReference type="InterPro" id="IPR036028">
    <property type="entry name" value="SH3-like_dom_sf"/>
</dbReference>
<feature type="binding site" evidence="7">
    <location>
        <position position="302"/>
    </location>
    <ligand>
        <name>a 1,2-diacyl-sn-glycero-3-phospho-(1D-myo-inositol-4,5-bisphosphate)</name>
        <dbReference type="ChEBI" id="CHEBI:58456"/>
    </ligand>
</feature>
<feature type="binding site" evidence="7">
    <location>
        <position position="342"/>
    </location>
    <ligand>
        <name>a 1,2-diacyl-sn-glycero-3-phospho-(1D-myo-inositol-4,5-bisphosphate)</name>
        <dbReference type="ChEBI" id="CHEBI:58456"/>
    </ligand>
</feature>
<dbReference type="Pfam" id="PF00787">
    <property type="entry name" value="PX"/>
    <property type="match status" value="1"/>
</dbReference>
<evidence type="ECO:0000256" key="1">
    <source>
        <dbReference type="ARBA" id="ARBA00004156"/>
    </source>
</evidence>
<dbReference type="GO" id="GO:0015031">
    <property type="term" value="P:protein transport"/>
    <property type="evidence" value="ECO:0007669"/>
    <property type="project" value="InterPro"/>
</dbReference>
<evidence type="ECO:0000256" key="2">
    <source>
        <dbReference type="ARBA" id="ARBA00010883"/>
    </source>
</evidence>
<evidence type="ECO:0000256" key="6">
    <source>
        <dbReference type="PIRNR" id="PIRNR027744"/>
    </source>
</evidence>
<dbReference type="AlphaFoldDB" id="A0A182IRN7"/>
<dbReference type="PRINTS" id="PR00452">
    <property type="entry name" value="SH3DOMAIN"/>
</dbReference>
<dbReference type="PROSITE" id="PS50195">
    <property type="entry name" value="PX"/>
    <property type="match status" value="1"/>
</dbReference>
<sequence length="609" mass="67441">MGHALDPTVAMTRVKVLYDFDGEPNSSEISIKVDEILTVTNTDVGEGWWEGMNTRGQRGLFPAAYVETIPDAPRMPPPPAVKMAQSTREQQSAATAAAAASAGGAWNAGGVSKSTSQPAIAGGTNRYDQTADDWGEQQDDWDDDWDDDNDTYSEIGPGSVAGATGARANGAGSHQQHQPSGTASYYANAGSLPPLPATDGDTMSLASVATTAAGGRRAAGSGKIFSKSGDTYLMGLPVPDVSESERVQVLTMEQQGAVWKPMRDPYTVTVDSPKKEKKFNGLKSYIAYQLTPSFNNIPVARRYKHFDWLHVRLVDKFCLIPIPPLPDKQISGRYDEEFVEHRRVQLQEFVDWVCRHPILSSCAVWMHFLTCTDEKKWKTGKRTAEKDPLVGTMFCASIFPPERTLLASQVDPQVESANMFVPQMSAAVKTLFAICGDQSKMFQVQWKKEYQRIGEGFSEMARALGTDERRATTQISLSNSVGQAAGVFIAIGQLFGEQPKHDFVPLSDRLHIYRGLLAGWPDTLGEYRNAVQKRKDCERMTAEQKMDNGQLQEVNRRVDVMSYALLAEMSHFREERDTHLKDTIRNFLGAQIEFYKSIVQKLEQAQSHF</sequence>
<keyword evidence="3" id="KW-0728">SH3 domain</keyword>
<dbReference type="InterPro" id="IPR036871">
    <property type="entry name" value="PX_dom_sf"/>
</dbReference>
<protein>
    <recommendedName>
        <fullName evidence="6">Sorting nexin</fullName>
    </recommendedName>
</protein>
<dbReference type="Gene3D" id="1.20.1270.60">
    <property type="entry name" value="Arfaptin homology (AH) domain/BAR domain"/>
    <property type="match status" value="1"/>
</dbReference>
<keyword evidence="4" id="KW-0472">Membrane</keyword>
<dbReference type="InterPro" id="IPR027267">
    <property type="entry name" value="AH/BAR_dom_sf"/>
</dbReference>
<dbReference type="FunFam" id="3.30.1520.10:FF:000004">
    <property type="entry name" value="Sorting nexin"/>
    <property type="match status" value="1"/>
</dbReference>
<keyword evidence="5" id="KW-0968">Cytoplasmic vesicle</keyword>
<dbReference type="PROSITE" id="PS50002">
    <property type="entry name" value="SH3"/>
    <property type="match status" value="1"/>
</dbReference>
<feature type="region of interest" description="Disordered" evidence="8">
    <location>
        <begin position="105"/>
        <end position="188"/>
    </location>
</feature>
<dbReference type="InterPro" id="IPR001452">
    <property type="entry name" value="SH3_domain"/>
</dbReference>
<feature type="compositionally biased region" description="Polar residues" evidence="8">
    <location>
        <begin position="173"/>
        <end position="185"/>
    </location>
</feature>
<accession>A0A182IRN7</accession>
<dbReference type="InterPro" id="IPR014536">
    <property type="entry name" value="Snx9_fam"/>
</dbReference>
<dbReference type="GO" id="GO:0006897">
    <property type="term" value="P:endocytosis"/>
    <property type="evidence" value="ECO:0007669"/>
    <property type="project" value="TreeGrafter"/>
</dbReference>
<reference evidence="9" key="1">
    <citation type="submission" date="2022-08" db="UniProtKB">
        <authorList>
            <consortium name="EnsemblMetazoa"/>
        </authorList>
    </citation>
    <scope>IDENTIFICATION</scope>
    <source>
        <strain evidence="9">EBRO</strain>
    </source>
</reference>
<feature type="binding site" evidence="7">
    <location>
        <position position="304"/>
    </location>
    <ligand>
        <name>a 1,2-diacyl-sn-glycero-3-phospho-(1D-myo-inositol-4,5-bisphosphate)</name>
        <dbReference type="ChEBI" id="CHEBI:58456"/>
    </ligand>
</feature>
<dbReference type="GO" id="GO:0097320">
    <property type="term" value="P:plasma membrane tubulation"/>
    <property type="evidence" value="ECO:0007669"/>
    <property type="project" value="TreeGrafter"/>
</dbReference>
<dbReference type="Pfam" id="PF00018">
    <property type="entry name" value="SH3_1"/>
    <property type="match status" value="1"/>
</dbReference>
<evidence type="ECO:0000256" key="7">
    <source>
        <dbReference type="PIRSR" id="PIRSR027744-1"/>
    </source>
</evidence>
<dbReference type="SMART" id="SM00326">
    <property type="entry name" value="SH3"/>
    <property type="match status" value="1"/>
</dbReference>
<dbReference type="VEuPathDB" id="VectorBase:AATE004188"/>
<dbReference type="Pfam" id="PF10456">
    <property type="entry name" value="BAR_3_WASP_bdg"/>
    <property type="match status" value="1"/>
</dbReference>
<dbReference type="Gene3D" id="3.30.1520.10">
    <property type="entry name" value="Phox-like domain"/>
    <property type="match status" value="1"/>
</dbReference>
<dbReference type="GO" id="GO:0035091">
    <property type="term" value="F:phosphatidylinositol binding"/>
    <property type="evidence" value="ECO:0007669"/>
    <property type="project" value="InterPro"/>
</dbReference>
<dbReference type="GO" id="GO:0016197">
    <property type="term" value="P:endosomal transport"/>
    <property type="evidence" value="ECO:0007669"/>
    <property type="project" value="TreeGrafter"/>
</dbReference>
<comment type="subcellular location">
    <subcellularLocation>
        <location evidence="1">Cytoplasmic vesicle membrane</location>
    </subcellularLocation>
</comment>
<feature type="compositionally biased region" description="Low complexity" evidence="8">
    <location>
        <begin position="161"/>
        <end position="172"/>
    </location>
</feature>
<evidence type="ECO:0000256" key="4">
    <source>
        <dbReference type="ARBA" id="ARBA00023136"/>
    </source>
</evidence>
<dbReference type="GO" id="GO:0000278">
    <property type="term" value="P:mitotic cell cycle"/>
    <property type="evidence" value="ECO:0007669"/>
    <property type="project" value="InterPro"/>
</dbReference>
<evidence type="ECO:0000256" key="8">
    <source>
        <dbReference type="SAM" id="MobiDB-lite"/>
    </source>
</evidence>
<dbReference type="STRING" id="41427.A0A182IRN7"/>
<dbReference type="PANTHER" id="PTHR45827:SF1">
    <property type="entry name" value="SORTING NEXIN"/>
    <property type="match status" value="1"/>
</dbReference>
<evidence type="ECO:0000256" key="5">
    <source>
        <dbReference type="ARBA" id="ARBA00023329"/>
    </source>
</evidence>
<dbReference type="PANTHER" id="PTHR45827">
    <property type="entry name" value="SORTING NEXIN"/>
    <property type="match status" value="1"/>
</dbReference>
<dbReference type="Gene3D" id="2.30.30.40">
    <property type="entry name" value="SH3 Domains"/>
    <property type="match status" value="1"/>
</dbReference>
<dbReference type="SUPFAM" id="SSF50044">
    <property type="entry name" value="SH3-domain"/>
    <property type="match status" value="1"/>
</dbReference>
<dbReference type="CDD" id="cd11763">
    <property type="entry name" value="SH3_SNX9_like"/>
    <property type="match status" value="1"/>
</dbReference>
<dbReference type="CDD" id="cd07626">
    <property type="entry name" value="BAR_SNX9_like"/>
    <property type="match status" value="1"/>
</dbReference>
<dbReference type="SMART" id="SM00312">
    <property type="entry name" value="PX"/>
    <property type="match status" value="1"/>
</dbReference>
<dbReference type="SUPFAM" id="SSF64268">
    <property type="entry name" value="PX domain"/>
    <property type="match status" value="1"/>
</dbReference>
<dbReference type="GO" id="GO:0005886">
    <property type="term" value="C:plasma membrane"/>
    <property type="evidence" value="ECO:0007669"/>
    <property type="project" value="TreeGrafter"/>
</dbReference>
<organism evidence="9">
    <name type="scientific">Anopheles atroparvus</name>
    <name type="common">European mosquito</name>
    <dbReference type="NCBI Taxonomy" id="41427"/>
    <lineage>
        <taxon>Eukaryota</taxon>
        <taxon>Metazoa</taxon>
        <taxon>Ecdysozoa</taxon>
        <taxon>Arthropoda</taxon>
        <taxon>Hexapoda</taxon>
        <taxon>Insecta</taxon>
        <taxon>Pterygota</taxon>
        <taxon>Neoptera</taxon>
        <taxon>Endopterygota</taxon>
        <taxon>Diptera</taxon>
        <taxon>Nematocera</taxon>
        <taxon>Culicoidea</taxon>
        <taxon>Culicidae</taxon>
        <taxon>Anophelinae</taxon>
        <taxon>Anopheles</taxon>
    </lineage>
</organism>
<dbReference type="EnsemblMetazoa" id="AATE004188-RA">
    <property type="protein sequence ID" value="AATE004188-PA.1"/>
    <property type="gene ID" value="AATE004188"/>
</dbReference>
<dbReference type="GO" id="GO:0030659">
    <property type="term" value="C:cytoplasmic vesicle membrane"/>
    <property type="evidence" value="ECO:0007669"/>
    <property type="project" value="UniProtKB-SubCell"/>
</dbReference>
<comment type="similarity">
    <text evidence="2 6">Belongs to the sorting nexin family.</text>
</comment>
<dbReference type="InterPro" id="IPR001683">
    <property type="entry name" value="PX_dom"/>
</dbReference>
<evidence type="ECO:0000313" key="9">
    <source>
        <dbReference type="EnsemblMetazoa" id="AATE004188-PA.1"/>
    </source>
</evidence>
<feature type="compositionally biased region" description="Acidic residues" evidence="8">
    <location>
        <begin position="130"/>
        <end position="151"/>
    </location>
</feature>
<name>A0A182IRN7_ANOAO</name>
<proteinExistence type="inferred from homology"/>
<dbReference type="PIRSF" id="PIRSF027744">
    <property type="entry name" value="Snx9"/>
    <property type="match status" value="1"/>
</dbReference>
<evidence type="ECO:0000256" key="3">
    <source>
        <dbReference type="ARBA" id="ARBA00022443"/>
    </source>
</evidence>